<dbReference type="KEGG" id="hcu:MUN79_11885"/>
<reference evidence="1" key="1">
    <citation type="submission" date="2022-04" db="EMBL/GenBank/DDBJ databases">
        <title>Hymenobacter sp. isolated from the air.</title>
        <authorList>
            <person name="Won M."/>
            <person name="Lee C.-M."/>
            <person name="Woen H.-Y."/>
            <person name="Kwon S.-W."/>
        </authorList>
    </citation>
    <scope>NUCLEOTIDE SEQUENCE</scope>
    <source>
        <strain evidence="1">5116S-3</strain>
    </source>
</reference>
<evidence type="ECO:0000313" key="2">
    <source>
        <dbReference type="Proteomes" id="UP000831796"/>
    </source>
</evidence>
<keyword evidence="2" id="KW-1185">Reference proteome</keyword>
<dbReference type="EMBL" id="CP095046">
    <property type="protein sequence ID" value="UOQ74512.1"/>
    <property type="molecule type" value="Genomic_DNA"/>
</dbReference>
<name>A0A8T9QC37_9BACT</name>
<dbReference type="Proteomes" id="UP000831796">
    <property type="component" value="Chromosome"/>
</dbReference>
<proteinExistence type="predicted"/>
<dbReference type="AlphaFoldDB" id="A0A8T9QC37"/>
<protein>
    <submittedName>
        <fullName evidence="1">Uncharacterized protein</fullName>
    </submittedName>
</protein>
<gene>
    <name evidence="1" type="ORF">MUN79_11885</name>
</gene>
<accession>A0A8T9QC37</accession>
<sequence length="229" mass="26507">MALYYSLYKDTFTVTMREIKTVLIGASLYFTGCNIADQELHFKPPVQINPATYQTLMIRFKLNHLGPAPSYWGGLMPSYPIADAFSSHEECIESSWPNKGMMSGCSKILVKKDTLYSLINTREELQQTYAPITSKSEALSYASIYFEYFPITTSSFFEESFFYRREKIISRADSLEKYFIVHLYDQKVFGCGPHPYYYSLIKVFADGSVQELQKNEAFRDPKKDDWCID</sequence>
<evidence type="ECO:0000313" key="1">
    <source>
        <dbReference type="EMBL" id="UOQ74512.1"/>
    </source>
</evidence>
<organism evidence="1 2">
    <name type="scientific">Hymenobacter cellulosilyticus</name>
    <dbReference type="NCBI Taxonomy" id="2932248"/>
    <lineage>
        <taxon>Bacteria</taxon>
        <taxon>Pseudomonadati</taxon>
        <taxon>Bacteroidota</taxon>
        <taxon>Cytophagia</taxon>
        <taxon>Cytophagales</taxon>
        <taxon>Hymenobacteraceae</taxon>
        <taxon>Hymenobacter</taxon>
    </lineage>
</organism>
<dbReference type="RefSeq" id="WP_244677851.1">
    <property type="nucleotide sequence ID" value="NZ_CP095046.1"/>
</dbReference>